<evidence type="ECO:0000259" key="1">
    <source>
        <dbReference type="Pfam" id="PF10433"/>
    </source>
</evidence>
<reference evidence="2" key="1">
    <citation type="submission" date="2020-11" db="EMBL/GenBank/DDBJ databases">
        <title>Kefir isolates.</title>
        <authorList>
            <person name="Marcisauskas S."/>
            <person name="Kim Y."/>
            <person name="Blasche S."/>
        </authorList>
    </citation>
    <scope>NUCLEOTIDE SEQUENCE</scope>
    <source>
        <strain evidence="2">Olga-1</strain>
    </source>
</reference>
<organism evidence="2 3">
    <name type="scientific">Pichia californica</name>
    <dbReference type="NCBI Taxonomy" id="460514"/>
    <lineage>
        <taxon>Eukaryota</taxon>
        <taxon>Fungi</taxon>
        <taxon>Dikarya</taxon>
        <taxon>Ascomycota</taxon>
        <taxon>Saccharomycotina</taxon>
        <taxon>Pichiomycetes</taxon>
        <taxon>Pichiales</taxon>
        <taxon>Pichiaceae</taxon>
        <taxon>Pichia</taxon>
    </lineage>
</organism>
<dbReference type="EMBL" id="PUHW01000076">
    <property type="protein sequence ID" value="KAG0689511.1"/>
    <property type="molecule type" value="Genomic_DNA"/>
</dbReference>
<comment type="caution">
    <text evidence="2">The sequence shown here is derived from an EMBL/GenBank/DDBJ whole genome shotgun (WGS) entry which is preliminary data.</text>
</comment>
<name>A0A9P6WLV3_9ASCO</name>
<dbReference type="AlphaFoldDB" id="A0A9P6WLV3"/>
<protein>
    <recommendedName>
        <fullName evidence="1">RSE1/DDB1/CPSF1 first beta-propeller domain-containing protein</fullName>
    </recommendedName>
</protein>
<gene>
    <name evidence="2" type="ORF">C6P40_004927</name>
</gene>
<dbReference type="Proteomes" id="UP000697127">
    <property type="component" value="Unassembled WGS sequence"/>
</dbReference>
<sequence length="923" mass="107451">MAAVLVKLEQDFLPADTIPRDAKNNISDPIFQYYGPSIGSCYVPLLKPDERVLVTFHPQQIVINSIFQDTKTPLHNIASFHMSNKIIAFNTVKPAGLKTHWLLILTELNEFHVLALKYLDEYELDLIVIKTFKLYDRLTKGLKIVDYDLKKRIVNTEKCFIKVDQLNRFIMIHSSKNYVIVFELNPSKKELFYLASINRPPREVKRNPNLANVKEFRIFEDPQCYRLESGLVINMELTIDNLDCWLAVVSRNHNLDYSLSYYKMPIHDQLEYYQSFSSLKDCPNLVIPMDKFFIIIYDTYHTICHYPEFDVDFRFNSQLFENNTFENNDYEYYIKQNLNINNGRNKLFKSYTFIDGRKILITTANSEYYIIELDYEFIPYDPPKRKLRSYDLPGDSDLQNILIFRKWEIKSMCSENERFGSGLQSDQIFYLKSIPYLHSMEFLSVNKHSEVATLELKFHEKIESKILSESKLNLPITKLSILKNDNSNINNNLKSLLTFTSGDLQRGHFKTPNFELNLKNETMKSFIIFPNFYVVLNEAISFDITNESNSKIIQRIDVYRNNGEYTASYDFDDNITVTCLTKYSNPRVFSADSDDILIDTDYSMENSFLIITSSGDESDYKNDSDFINRMRTEIMLFSIEPNTGDLILKTMSVIGCKLTVIEIINFTKFRIWGSPFYLDFALKLHDSKSSSQLKITQVGEKQNIEEIDDISIILKLKNDYNIIIDPYYGVFVSHNKQNFEVEVKELFYWSMITAADVYSEDMIVFGDVFGNIFLLNLDYTQSDFPQAKVFSAFNLSYGSIGAICCYSPKAKNDGSGLYDICTVGTSQGAILTISIADSLKNKVVLEEMKYQNRAVFLKGMNFEQVARNIKIKQFDLENCNQLEAYKESEKLLEERYLKVSMITDSDDEFPDFEDIPLIYHQDH</sequence>
<evidence type="ECO:0000313" key="2">
    <source>
        <dbReference type="EMBL" id="KAG0689511.1"/>
    </source>
</evidence>
<dbReference type="Pfam" id="PF10433">
    <property type="entry name" value="Beta-prop_RSE1_1st"/>
    <property type="match status" value="1"/>
</dbReference>
<dbReference type="InterPro" id="IPR015943">
    <property type="entry name" value="WD40/YVTN_repeat-like_dom_sf"/>
</dbReference>
<keyword evidence="3" id="KW-1185">Reference proteome</keyword>
<evidence type="ECO:0000313" key="3">
    <source>
        <dbReference type="Proteomes" id="UP000697127"/>
    </source>
</evidence>
<feature type="domain" description="RSE1/DDB1/CPSF1 first beta-propeller" evidence="1">
    <location>
        <begin position="42"/>
        <end position="376"/>
    </location>
</feature>
<dbReference type="Gene3D" id="2.130.10.10">
    <property type="entry name" value="YVTN repeat-like/Quinoprotein amine dehydrogenase"/>
    <property type="match status" value="1"/>
</dbReference>
<dbReference type="InterPro" id="IPR018846">
    <property type="entry name" value="Beta-prop_RSE1/DDB1/CPSF1_1st"/>
</dbReference>
<accession>A0A9P6WLV3</accession>
<proteinExistence type="predicted"/>